<dbReference type="AlphaFoldDB" id="A0A1B7LAF2"/>
<comment type="caution">
    <text evidence="1">The sequence shown here is derived from an EMBL/GenBank/DDBJ whole genome shotgun (WGS) entry which is preliminary data.</text>
</comment>
<dbReference type="EMBL" id="LYVF01000201">
    <property type="protein sequence ID" value="OAT79309.1"/>
    <property type="molecule type" value="Genomic_DNA"/>
</dbReference>
<dbReference type="STRING" id="1838280.A6M21_16235"/>
<accession>A0A1B7LAF2</accession>
<dbReference type="RefSeq" id="WP_066671869.1">
    <property type="nucleotide sequence ID" value="NZ_LYVF01000201.1"/>
</dbReference>
<evidence type="ECO:0008006" key="3">
    <source>
        <dbReference type="Google" id="ProtNLM"/>
    </source>
</evidence>
<keyword evidence="2" id="KW-1185">Reference proteome</keyword>
<reference evidence="1 2" key="1">
    <citation type="submission" date="2016-04" db="EMBL/GenBank/DDBJ databases">
        <authorList>
            <person name="Evans L.H."/>
            <person name="Alamgir A."/>
            <person name="Owens N."/>
            <person name="Weber N.D."/>
            <person name="Virtaneva K."/>
            <person name="Barbian K."/>
            <person name="Babar A."/>
            <person name="Rosenke K."/>
        </authorList>
    </citation>
    <scope>NUCLEOTIDE SEQUENCE [LARGE SCALE GENOMIC DNA]</scope>
    <source>
        <strain evidence="1 2">LMa1</strain>
    </source>
</reference>
<sequence length="181" mass="19804">MNTYDLVTTSEAQLYLKLDTLPAGLDMLITNLSARIEAYTGRWFVARPVVDVLDSGGGDLLFLSRYPVQGTPVVTDLTTGLPVTGFLTYAGRGYLYLGGGWEAGRQRYKVEYTAGMCPDTPSVPADIRQACLEWVAARYNRIDPAITREQLGDYSYSADESDGMPANVRAALSLYVIPRGC</sequence>
<name>A0A1B7LAF2_9FIRM</name>
<dbReference type="Proteomes" id="UP000078532">
    <property type="component" value="Unassembled WGS sequence"/>
</dbReference>
<organism evidence="1 2">
    <name type="scientific">Desulfotomaculum copahuensis</name>
    <dbReference type="NCBI Taxonomy" id="1838280"/>
    <lineage>
        <taxon>Bacteria</taxon>
        <taxon>Bacillati</taxon>
        <taxon>Bacillota</taxon>
        <taxon>Clostridia</taxon>
        <taxon>Eubacteriales</taxon>
        <taxon>Desulfotomaculaceae</taxon>
        <taxon>Desulfotomaculum</taxon>
    </lineage>
</organism>
<gene>
    <name evidence="1" type="ORF">A6M21_16235</name>
</gene>
<dbReference type="OrthoDB" id="8590732at2"/>
<evidence type="ECO:0000313" key="2">
    <source>
        <dbReference type="Proteomes" id="UP000078532"/>
    </source>
</evidence>
<evidence type="ECO:0000313" key="1">
    <source>
        <dbReference type="EMBL" id="OAT79309.1"/>
    </source>
</evidence>
<proteinExistence type="predicted"/>
<protein>
    <recommendedName>
        <fullName evidence="3">Phage gp6-like head-tail connector protein</fullName>
    </recommendedName>
</protein>